<dbReference type="EMBL" id="VXPY01000039">
    <property type="protein sequence ID" value="MYD89971.1"/>
    <property type="molecule type" value="Genomic_DNA"/>
</dbReference>
<dbReference type="AlphaFoldDB" id="A0A6B1DRZ8"/>
<dbReference type="Pfam" id="PF13358">
    <property type="entry name" value="DDE_3"/>
    <property type="match status" value="1"/>
</dbReference>
<organism evidence="2">
    <name type="scientific">Caldilineaceae bacterium SB0662_bin_9</name>
    <dbReference type="NCBI Taxonomy" id="2605258"/>
    <lineage>
        <taxon>Bacteria</taxon>
        <taxon>Bacillati</taxon>
        <taxon>Chloroflexota</taxon>
        <taxon>Caldilineae</taxon>
        <taxon>Caldilineales</taxon>
        <taxon>Caldilineaceae</taxon>
    </lineage>
</organism>
<dbReference type="GO" id="GO:0003676">
    <property type="term" value="F:nucleic acid binding"/>
    <property type="evidence" value="ECO:0007669"/>
    <property type="project" value="InterPro"/>
</dbReference>
<proteinExistence type="predicted"/>
<feature type="domain" description="Tc1-like transposase DDE" evidence="1">
    <location>
        <begin position="23"/>
        <end position="73"/>
    </location>
</feature>
<evidence type="ECO:0000259" key="1">
    <source>
        <dbReference type="Pfam" id="PF13358"/>
    </source>
</evidence>
<name>A0A6B1DRZ8_9CHLR</name>
<evidence type="ECO:0000313" key="2">
    <source>
        <dbReference type="EMBL" id="MYD89971.1"/>
    </source>
</evidence>
<comment type="caution">
    <text evidence="2">The sequence shown here is derived from an EMBL/GenBank/DDBJ whole genome shotgun (WGS) entry which is preliminary data.</text>
</comment>
<dbReference type="InterPro" id="IPR038717">
    <property type="entry name" value="Tc1-like_DDE_dom"/>
</dbReference>
<accession>A0A6B1DRZ8</accession>
<sequence>MPIPERGGSGCRRPPTRCFATRQVHLILDNHATHRHRKVKAWRKATSRFHFHFTPAYSSWLNPVEHWFSTLQHHDPGLLCRRGRAADHPGPHCTCTKNLRIGALD</sequence>
<protein>
    <recommendedName>
        <fullName evidence="1">Tc1-like transposase DDE domain-containing protein</fullName>
    </recommendedName>
</protein>
<gene>
    <name evidence="2" type="ORF">F4Y08_06475</name>
</gene>
<dbReference type="Gene3D" id="3.30.420.10">
    <property type="entry name" value="Ribonuclease H-like superfamily/Ribonuclease H"/>
    <property type="match status" value="1"/>
</dbReference>
<reference evidence="2" key="1">
    <citation type="submission" date="2019-09" db="EMBL/GenBank/DDBJ databases">
        <title>Characterisation of the sponge microbiome using genome-centric metagenomics.</title>
        <authorList>
            <person name="Engelberts J.P."/>
            <person name="Robbins S.J."/>
            <person name="De Goeij J.M."/>
            <person name="Aranda M."/>
            <person name="Bell S.C."/>
            <person name="Webster N.S."/>
        </authorList>
    </citation>
    <scope>NUCLEOTIDE SEQUENCE</scope>
    <source>
        <strain evidence="2">SB0662_bin_9</strain>
    </source>
</reference>
<dbReference type="InterPro" id="IPR036397">
    <property type="entry name" value="RNaseH_sf"/>
</dbReference>